<comment type="caution">
    <text evidence="2">The sequence shown here is derived from an EMBL/GenBank/DDBJ whole genome shotgun (WGS) entry which is preliminary data.</text>
</comment>
<reference evidence="2 3" key="1">
    <citation type="submission" date="2018-08" db="EMBL/GenBank/DDBJ databases">
        <title>Genome and evolution of the arbuscular mycorrhizal fungus Diversispora epigaea (formerly Glomus versiforme) and its bacterial endosymbionts.</title>
        <authorList>
            <person name="Sun X."/>
            <person name="Fei Z."/>
            <person name="Harrison M."/>
        </authorList>
    </citation>
    <scope>NUCLEOTIDE SEQUENCE [LARGE SCALE GENOMIC DNA]</scope>
    <source>
        <strain evidence="2 3">IT104</strain>
    </source>
</reference>
<protein>
    <submittedName>
        <fullName evidence="2">Uncharacterized protein</fullName>
    </submittedName>
</protein>
<feature type="region of interest" description="Disordered" evidence="1">
    <location>
        <begin position="29"/>
        <end position="54"/>
    </location>
</feature>
<name>A0A397GHL6_9GLOM</name>
<dbReference type="OrthoDB" id="10553609at2759"/>
<evidence type="ECO:0000256" key="1">
    <source>
        <dbReference type="SAM" id="MobiDB-lite"/>
    </source>
</evidence>
<sequence>MPESQNINNLIDIFPTLFNDSQLYSSSSKKHASEIVSTKKSQNKKVKKANGKKDKDYSMLKKLIEKLKLSSLSSNTTSQTEYITSPNNFTNLYNVIIKVEK</sequence>
<gene>
    <name evidence="2" type="ORF">Glove_508g17</name>
</gene>
<evidence type="ECO:0000313" key="3">
    <source>
        <dbReference type="Proteomes" id="UP000266861"/>
    </source>
</evidence>
<dbReference type="Proteomes" id="UP000266861">
    <property type="component" value="Unassembled WGS sequence"/>
</dbReference>
<organism evidence="2 3">
    <name type="scientific">Diversispora epigaea</name>
    <dbReference type="NCBI Taxonomy" id="1348612"/>
    <lineage>
        <taxon>Eukaryota</taxon>
        <taxon>Fungi</taxon>
        <taxon>Fungi incertae sedis</taxon>
        <taxon>Mucoromycota</taxon>
        <taxon>Glomeromycotina</taxon>
        <taxon>Glomeromycetes</taxon>
        <taxon>Diversisporales</taxon>
        <taxon>Diversisporaceae</taxon>
        <taxon>Diversispora</taxon>
    </lineage>
</organism>
<accession>A0A397GHL6</accession>
<keyword evidence="3" id="KW-1185">Reference proteome</keyword>
<evidence type="ECO:0000313" key="2">
    <source>
        <dbReference type="EMBL" id="RHZ49977.1"/>
    </source>
</evidence>
<dbReference type="AlphaFoldDB" id="A0A397GHL6"/>
<feature type="compositionally biased region" description="Basic residues" evidence="1">
    <location>
        <begin position="41"/>
        <end position="50"/>
    </location>
</feature>
<dbReference type="EMBL" id="PQFF01000440">
    <property type="protein sequence ID" value="RHZ49977.1"/>
    <property type="molecule type" value="Genomic_DNA"/>
</dbReference>
<proteinExistence type="predicted"/>